<sequence length="443" mass="50929">MSDPYKEAVSICKTIMRNGYDAYVVNARMQHLVMEGGDVELDIATDLDFKGLDKLFPAIEHSKEHLAIGKFVEDGVLFRFYPTDIEDGSHPEECVARITPRLMRKLESTGEIPANLACPYIPESEDRYKGFEDLEGGEVKFKGIPDDTLRRDYLRGIRAMRFAANFGLPIEPNTWTAIVRGSKRMLDYIAVSDIMDEWRKVEAENMADFVQLLFDSMVLHGLIPEVAALSRIKQMKNEDEGTEEETVFEHMLNVMRFYPEHLPYDWIGTLSCMFHDVGKLYTAEFFDDRWTFYQHHRVGAKITRKIMNRLRFDPNDTDLICHLVRHHKRFGFMLTDKGIRRFKALDEYPRLIELERAGVKARGGNYTEFNHNTKMLERADIPEDMLEPLLNGNEIMDFAGLNPGPAVGIIRDALLQAQIAGEVGTVPDAVEFCIRYKEREGLS</sequence>
<dbReference type="SUPFAM" id="SSF81891">
    <property type="entry name" value="Poly A polymerase C-terminal region-like"/>
    <property type="match status" value="1"/>
</dbReference>
<evidence type="ECO:0000313" key="4">
    <source>
        <dbReference type="Proteomes" id="UP000269883"/>
    </source>
</evidence>
<dbReference type="GO" id="GO:0016787">
    <property type="term" value="F:hydrolase activity"/>
    <property type="evidence" value="ECO:0007669"/>
    <property type="project" value="UniProtKB-KW"/>
</dbReference>
<dbReference type="RefSeq" id="WP_126380502.1">
    <property type="nucleotide sequence ID" value="NZ_AP017378.1"/>
</dbReference>
<dbReference type="KEGG" id="dfl:DFE_2776"/>
<dbReference type="PANTHER" id="PTHR47545:SF2">
    <property type="entry name" value="CC-ADDING TRNA NUCLEOTIDYLTRANSFERASE"/>
    <property type="match status" value="1"/>
</dbReference>
<accession>A0A2Z6B1X5</accession>
<organism evidence="3 4">
    <name type="scientific">Desulfovibrio ferrophilus</name>
    <dbReference type="NCBI Taxonomy" id="241368"/>
    <lineage>
        <taxon>Bacteria</taxon>
        <taxon>Pseudomonadati</taxon>
        <taxon>Thermodesulfobacteriota</taxon>
        <taxon>Desulfovibrionia</taxon>
        <taxon>Desulfovibrionales</taxon>
        <taxon>Desulfovibrionaceae</taxon>
        <taxon>Desulfovibrio</taxon>
    </lineage>
</organism>
<dbReference type="NCBIfam" id="TIGR00277">
    <property type="entry name" value="HDIG"/>
    <property type="match status" value="1"/>
</dbReference>
<feature type="domain" description="HD" evidence="2">
    <location>
        <begin position="248"/>
        <end position="332"/>
    </location>
</feature>
<dbReference type="InterPro" id="IPR006674">
    <property type="entry name" value="HD_domain"/>
</dbReference>
<dbReference type="OrthoDB" id="14083at2"/>
<dbReference type="Pfam" id="PF01966">
    <property type="entry name" value="HD"/>
    <property type="match status" value="1"/>
</dbReference>
<evidence type="ECO:0000259" key="2">
    <source>
        <dbReference type="Pfam" id="PF01966"/>
    </source>
</evidence>
<keyword evidence="3" id="KW-0378">Hydrolase</keyword>
<dbReference type="InterPro" id="IPR006675">
    <property type="entry name" value="HDIG_dom"/>
</dbReference>
<name>A0A2Z6B1X5_9BACT</name>
<dbReference type="Gene3D" id="1.10.3090.10">
    <property type="entry name" value="cca-adding enzyme, domain 2"/>
    <property type="match status" value="1"/>
</dbReference>
<dbReference type="InterPro" id="IPR050124">
    <property type="entry name" value="tRNA_CCA-adding_enzyme"/>
</dbReference>
<protein>
    <submittedName>
        <fullName evidence="3">Metal dependent phosphohydrolase</fullName>
    </submittedName>
</protein>
<reference evidence="3 4" key="1">
    <citation type="journal article" date="2018" name="Sci. Adv.">
        <title>Multi-heme cytochromes provide a pathway for survival in energy-limited environments.</title>
        <authorList>
            <person name="Deng X."/>
            <person name="Dohmae N."/>
            <person name="Nealson K.H."/>
            <person name="Hashimoto K."/>
            <person name="Okamoto A."/>
        </authorList>
    </citation>
    <scope>NUCLEOTIDE SEQUENCE [LARGE SCALE GENOMIC DNA]</scope>
    <source>
        <strain evidence="3 4">IS5</strain>
    </source>
</reference>
<dbReference type="EMBL" id="AP017378">
    <property type="protein sequence ID" value="BBD09502.1"/>
    <property type="molecule type" value="Genomic_DNA"/>
</dbReference>
<dbReference type="PANTHER" id="PTHR47545">
    <property type="entry name" value="MULTIFUNCTIONAL CCA PROTEIN"/>
    <property type="match status" value="1"/>
</dbReference>
<keyword evidence="1" id="KW-0547">Nucleotide-binding</keyword>
<evidence type="ECO:0000313" key="3">
    <source>
        <dbReference type="EMBL" id="BBD09502.1"/>
    </source>
</evidence>
<dbReference type="Proteomes" id="UP000269883">
    <property type="component" value="Chromosome"/>
</dbReference>
<keyword evidence="4" id="KW-1185">Reference proteome</keyword>
<dbReference type="GO" id="GO:0000166">
    <property type="term" value="F:nucleotide binding"/>
    <property type="evidence" value="ECO:0007669"/>
    <property type="project" value="UniProtKB-KW"/>
</dbReference>
<proteinExistence type="predicted"/>
<evidence type="ECO:0000256" key="1">
    <source>
        <dbReference type="ARBA" id="ARBA00022741"/>
    </source>
</evidence>
<gene>
    <name evidence="3" type="ORF">DFE_2776</name>
</gene>
<dbReference type="AlphaFoldDB" id="A0A2Z6B1X5"/>